<feature type="non-terminal residue" evidence="1">
    <location>
        <position position="350"/>
    </location>
</feature>
<dbReference type="Proteomes" id="UP000838878">
    <property type="component" value="Chromosome 12"/>
</dbReference>
<protein>
    <recommendedName>
        <fullName evidence="3">Rho-GAP domain-containing protein</fullName>
    </recommendedName>
</protein>
<gene>
    <name evidence="1" type="ORF">BINO364_LOCUS4333</name>
</gene>
<organism evidence="1 2">
    <name type="scientific">Brenthis ino</name>
    <name type="common">lesser marbled fritillary</name>
    <dbReference type="NCBI Taxonomy" id="405034"/>
    <lineage>
        <taxon>Eukaryota</taxon>
        <taxon>Metazoa</taxon>
        <taxon>Ecdysozoa</taxon>
        <taxon>Arthropoda</taxon>
        <taxon>Hexapoda</taxon>
        <taxon>Insecta</taxon>
        <taxon>Pterygota</taxon>
        <taxon>Neoptera</taxon>
        <taxon>Endopterygota</taxon>
        <taxon>Lepidoptera</taxon>
        <taxon>Glossata</taxon>
        <taxon>Ditrysia</taxon>
        <taxon>Papilionoidea</taxon>
        <taxon>Nymphalidae</taxon>
        <taxon>Heliconiinae</taxon>
        <taxon>Argynnini</taxon>
        <taxon>Brenthis</taxon>
    </lineage>
</organism>
<sequence>MSGQILCVQQFEHYLLPQTIVFSSKEPIMLTKDRKTSEFTLRQFLYRQRVTLHGIEERAFRLLPKILYCLCERLLKLCGCHQSAGLDLRIKNRPFYKSFLAYNLKQGRPPPNPRTPEEIVITQASTLPMVEWRDPIEEDIERNLESVSRITGSSNGGSISALHVHEAFIIDHQSLPDEKLKYLKQVRTDINQRREAIAKIDEEEDPIILTGLLFEWLEGLKQPVLDREDLSTIVGRSKHVDSCITSLDMEDIMLIEYLLRFAVRLRPLAAHKKIDIIKRLIASLTHQSVSINGKILPNRDFPKLRDGTCCEMINFMLRMVVEIQNDIMKPGQDDSDVIVPPRRIKSKAWK</sequence>
<dbReference type="OrthoDB" id="542013at2759"/>
<proteinExistence type="predicted"/>
<accession>A0A8J9VSV8</accession>
<dbReference type="EMBL" id="OV170232">
    <property type="protein sequence ID" value="CAH0717762.1"/>
    <property type="molecule type" value="Genomic_DNA"/>
</dbReference>
<reference evidence="1" key="1">
    <citation type="submission" date="2021-12" db="EMBL/GenBank/DDBJ databases">
        <authorList>
            <person name="Martin H S."/>
        </authorList>
    </citation>
    <scope>NUCLEOTIDE SEQUENCE</scope>
</reference>
<name>A0A8J9VSV8_9NEOP</name>
<evidence type="ECO:0000313" key="2">
    <source>
        <dbReference type="Proteomes" id="UP000838878"/>
    </source>
</evidence>
<keyword evidence="2" id="KW-1185">Reference proteome</keyword>
<evidence type="ECO:0008006" key="3">
    <source>
        <dbReference type="Google" id="ProtNLM"/>
    </source>
</evidence>
<dbReference type="AlphaFoldDB" id="A0A8J9VSV8"/>
<evidence type="ECO:0000313" key="1">
    <source>
        <dbReference type="EMBL" id="CAH0717762.1"/>
    </source>
</evidence>